<dbReference type="GO" id="GO:0005524">
    <property type="term" value="F:ATP binding"/>
    <property type="evidence" value="ECO:0007669"/>
    <property type="project" value="UniProtKB-KW"/>
</dbReference>
<proteinExistence type="predicted"/>
<keyword evidence="8" id="KW-0067">ATP-binding</keyword>
<dbReference type="CDD" id="cd16922">
    <property type="entry name" value="HATPase_EvgS-ArcB-TorS-like"/>
    <property type="match status" value="1"/>
</dbReference>
<feature type="domain" description="Histidine kinase" evidence="7">
    <location>
        <begin position="192"/>
        <end position="414"/>
    </location>
</feature>
<keyword evidence="5" id="KW-0418">Kinase</keyword>
<dbReference type="InterPro" id="IPR036097">
    <property type="entry name" value="HisK_dim/P_sf"/>
</dbReference>
<evidence type="ECO:0000259" key="7">
    <source>
        <dbReference type="PROSITE" id="PS50109"/>
    </source>
</evidence>
<dbReference type="SMART" id="SM00387">
    <property type="entry name" value="HATPase_c"/>
    <property type="match status" value="1"/>
</dbReference>
<evidence type="ECO:0000256" key="5">
    <source>
        <dbReference type="ARBA" id="ARBA00022777"/>
    </source>
</evidence>
<dbReference type="InterPro" id="IPR003661">
    <property type="entry name" value="HisK_dim/P_dom"/>
</dbReference>
<accession>A0ABT1U3D9</accession>
<dbReference type="EC" id="2.7.13.3" evidence="2"/>
<dbReference type="SUPFAM" id="SSF55781">
    <property type="entry name" value="GAF domain-like"/>
    <property type="match status" value="1"/>
</dbReference>
<dbReference type="Gene3D" id="1.10.287.130">
    <property type="match status" value="1"/>
</dbReference>
<comment type="catalytic activity">
    <reaction evidence="1">
        <text>ATP + protein L-histidine = ADP + protein N-phospho-L-histidine.</text>
        <dbReference type="EC" id="2.7.13.3"/>
    </reaction>
</comment>
<evidence type="ECO:0000313" key="8">
    <source>
        <dbReference type="EMBL" id="MCQ8127626.1"/>
    </source>
</evidence>
<dbReference type="InterPro" id="IPR005467">
    <property type="entry name" value="His_kinase_dom"/>
</dbReference>
<dbReference type="SUPFAM" id="SSF47384">
    <property type="entry name" value="Homodimeric domain of signal transducing histidine kinase"/>
    <property type="match status" value="1"/>
</dbReference>
<evidence type="ECO:0000256" key="1">
    <source>
        <dbReference type="ARBA" id="ARBA00000085"/>
    </source>
</evidence>
<protein>
    <recommendedName>
        <fullName evidence="2">histidine kinase</fullName>
        <ecNumber evidence="2">2.7.13.3</ecNumber>
    </recommendedName>
</protein>
<dbReference type="PRINTS" id="PR00344">
    <property type="entry name" value="BCTRLSENSOR"/>
</dbReference>
<dbReference type="InterPro" id="IPR004358">
    <property type="entry name" value="Sig_transdc_His_kin-like_C"/>
</dbReference>
<keyword evidence="4" id="KW-0808">Transferase</keyword>
<dbReference type="InterPro" id="IPR036890">
    <property type="entry name" value="HATPase_C_sf"/>
</dbReference>
<sequence length="527" mass="57719">MTDSAAVQALQNRVNHLENRVRKLSEEKANLYLVLHMVELLNPVAGVDSFLESLMSALCGSLGGTNVEIYYLDEDEIHYANLLSGQRRLVETIDDSLIANVFQHHGLVEESTDLEHTLLKENIAAVACTWVMPLMVAGKFLGAVKMSDLLGTAQMRNYLTPFFSHIALILDNKIQTRKAESANKAKSNFLATMSHEIRTPLNGILGMAQLLSAPVCSDDQRRDYAKTILTSGNTLLTLLSDILDLAKIEADRLELNVSPVSPQQLLHDVLALFYGSAQHKDLRVDAVWRGPAAKMYQLDKLRIKQMLSNLMSNAIKFTECGSIHLEAGEVESGENTCVLEFSVTDTGLGIAKDKQHLLFKAFNQVDSGSNRRHEGTGLGLSLVLRFAELMRGQAGVESQAGQGARFWFRIVCAVAEQPLSPPLSDAASLSGSAEATMESGSASGLDAEMLVSRLPEDVEDDIEELSLLLKKNMFNAINQFKIVQTKLQGSAVAGRFESLGALINAMRFEEAHSQLMQLRKLMGACDG</sequence>
<evidence type="ECO:0000256" key="3">
    <source>
        <dbReference type="ARBA" id="ARBA00022553"/>
    </source>
</evidence>
<dbReference type="Gene3D" id="3.30.565.10">
    <property type="entry name" value="Histidine kinase-like ATPase, C-terminal domain"/>
    <property type="match status" value="1"/>
</dbReference>
<keyword evidence="6" id="KW-0175">Coiled coil</keyword>
<feature type="coiled-coil region" evidence="6">
    <location>
        <begin position="7"/>
        <end position="34"/>
    </location>
</feature>
<dbReference type="CDD" id="cd00082">
    <property type="entry name" value="HisKA"/>
    <property type="match status" value="1"/>
</dbReference>
<gene>
    <name evidence="8" type="ORF">NP596_04060</name>
</gene>
<keyword evidence="9" id="KW-1185">Reference proteome</keyword>
<keyword evidence="3" id="KW-0597">Phosphoprotein</keyword>
<dbReference type="PROSITE" id="PS50109">
    <property type="entry name" value="HIS_KIN"/>
    <property type="match status" value="1"/>
</dbReference>
<dbReference type="InterPro" id="IPR003594">
    <property type="entry name" value="HATPase_dom"/>
</dbReference>
<reference evidence="8 9" key="1">
    <citation type="submission" date="2022-07" db="EMBL/GenBank/DDBJ databases">
        <title>Methylomonas rivi sp. nov., Methylomonas rosea sp. nov., Methylomonas aureus sp. nov. and Methylomonas subterranea sp. nov., four novel methanotrophs isolated from a freshwater creek and the deep terrestrial subsurface.</title>
        <authorList>
            <person name="Abin C."/>
            <person name="Sankaranarayanan K."/>
            <person name="Garner C."/>
            <person name="Sindelar R."/>
            <person name="Kotary K."/>
            <person name="Garner R."/>
            <person name="Barclay S."/>
            <person name="Lawson P."/>
            <person name="Krumholz L."/>
        </authorList>
    </citation>
    <scope>NUCLEOTIDE SEQUENCE [LARGE SCALE GENOMIC DNA]</scope>
    <source>
        <strain evidence="8 9">WSC-6</strain>
    </source>
</reference>
<dbReference type="SMART" id="SM00388">
    <property type="entry name" value="HisKA"/>
    <property type="match status" value="1"/>
</dbReference>
<comment type="caution">
    <text evidence="8">The sequence shown here is derived from an EMBL/GenBank/DDBJ whole genome shotgun (WGS) entry which is preliminary data.</text>
</comment>
<evidence type="ECO:0000256" key="2">
    <source>
        <dbReference type="ARBA" id="ARBA00012438"/>
    </source>
</evidence>
<dbReference type="Pfam" id="PF00512">
    <property type="entry name" value="HisKA"/>
    <property type="match status" value="1"/>
</dbReference>
<evidence type="ECO:0000313" key="9">
    <source>
        <dbReference type="Proteomes" id="UP001524586"/>
    </source>
</evidence>
<organism evidence="8 9">
    <name type="scientific">Methylomonas rivi</name>
    <dbReference type="NCBI Taxonomy" id="2952226"/>
    <lineage>
        <taxon>Bacteria</taxon>
        <taxon>Pseudomonadati</taxon>
        <taxon>Pseudomonadota</taxon>
        <taxon>Gammaproteobacteria</taxon>
        <taxon>Methylococcales</taxon>
        <taxon>Methylococcaceae</taxon>
        <taxon>Methylomonas</taxon>
    </lineage>
</organism>
<dbReference type="EMBL" id="JANIBK010000012">
    <property type="protein sequence ID" value="MCQ8127626.1"/>
    <property type="molecule type" value="Genomic_DNA"/>
</dbReference>
<dbReference type="Pfam" id="PF02518">
    <property type="entry name" value="HATPase_c"/>
    <property type="match status" value="1"/>
</dbReference>
<evidence type="ECO:0000256" key="4">
    <source>
        <dbReference type="ARBA" id="ARBA00022679"/>
    </source>
</evidence>
<dbReference type="RefSeq" id="WP_256613959.1">
    <property type="nucleotide sequence ID" value="NZ_JANIBK010000012.1"/>
</dbReference>
<dbReference type="PANTHER" id="PTHR43047:SF78">
    <property type="entry name" value="SENSORY_REGULATORY PROTEIN RPFC"/>
    <property type="match status" value="1"/>
</dbReference>
<dbReference type="Proteomes" id="UP001524586">
    <property type="component" value="Unassembled WGS sequence"/>
</dbReference>
<keyword evidence="8" id="KW-0547">Nucleotide-binding</keyword>
<name>A0ABT1U3D9_9GAMM</name>
<evidence type="ECO:0000256" key="6">
    <source>
        <dbReference type="SAM" id="Coils"/>
    </source>
</evidence>
<dbReference type="PANTHER" id="PTHR43047">
    <property type="entry name" value="TWO-COMPONENT HISTIDINE PROTEIN KINASE"/>
    <property type="match status" value="1"/>
</dbReference>
<dbReference type="SUPFAM" id="SSF55874">
    <property type="entry name" value="ATPase domain of HSP90 chaperone/DNA topoisomerase II/histidine kinase"/>
    <property type="match status" value="1"/>
</dbReference>